<gene>
    <name evidence="2" type="ORF">AKJ39_00305</name>
</gene>
<dbReference type="PANTHER" id="PTHR11921:SF29">
    <property type="entry name" value="SUCCINATE DEHYDROGENASE [UBIQUINONE] IRON-SULFUR SUBUNIT, MITOCHONDRIAL"/>
    <property type="match status" value="1"/>
</dbReference>
<dbReference type="GO" id="GO:0009060">
    <property type="term" value="P:aerobic respiration"/>
    <property type="evidence" value="ECO:0007669"/>
    <property type="project" value="TreeGrafter"/>
</dbReference>
<protein>
    <recommendedName>
        <fullName evidence="1">Succinate dehydogenase/fumarate reductase N-terminal domain-containing protein</fullName>
    </recommendedName>
</protein>
<dbReference type="GO" id="GO:0009055">
    <property type="term" value="F:electron transfer activity"/>
    <property type="evidence" value="ECO:0007669"/>
    <property type="project" value="InterPro"/>
</dbReference>
<sequence length="130" mass="14849">MEDEIEVKVFRYDPETDDCPRYETHEVPTEEPKTVRTLLRYIRDNYDPTLAFRDHICFKGTCSNCLIRANGKSAKACSTRVEPGESVLVEPILVNPVIKDLVVDRGVKVKTDEATFTIKEGTTINIDREE</sequence>
<dbReference type="GO" id="GO:0051537">
    <property type="term" value="F:2 iron, 2 sulfur cluster binding"/>
    <property type="evidence" value="ECO:0007669"/>
    <property type="project" value="InterPro"/>
</dbReference>
<dbReference type="InterPro" id="IPR012675">
    <property type="entry name" value="Beta-grasp_dom_sf"/>
</dbReference>
<proteinExistence type="predicted"/>
<dbReference type="InterPro" id="IPR006058">
    <property type="entry name" value="2Fe2S_fd_BS"/>
</dbReference>
<name>A0A656YXH2_9EURY</name>
<dbReference type="InterPro" id="IPR050573">
    <property type="entry name" value="SDH/FRD_Iron-Sulfur"/>
</dbReference>
<keyword evidence="3" id="KW-1185">Reference proteome</keyword>
<dbReference type="AlphaFoldDB" id="A0A656YXH2"/>
<evidence type="ECO:0000313" key="2">
    <source>
        <dbReference type="EMBL" id="KXA98915.1"/>
    </source>
</evidence>
<comment type="caution">
    <text evidence="2">The sequence shown here is derived from an EMBL/GenBank/DDBJ whole genome shotgun (WGS) entry which is preliminary data.</text>
</comment>
<evidence type="ECO:0000313" key="3">
    <source>
        <dbReference type="Proteomes" id="UP000070257"/>
    </source>
</evidence>
<dbReference type="InterPro" id="IPR036010">
    <property type="entry name" value="2Fe-2S_ferredoxin-like_sf"/>
</dbReference>
<accession>A0A656YXH2</accession>
<dbReference type="SUPFAM" id="SSF54292">
    <property type="entry name" value="2Fe-2S ferredoxin-like"/>
    <property type="match status" value="1"/>
</dbReference>
<dbReference type="Pfam" id="PF13085">
    <property type="entry name" value="Fer2_3"/>
    <property type="match status" value="1"/>
</dbReference>
<organism evidence="2 3">
    <name type="scientific">candidate division MSBL1 archaeon SCGC-AAA259J03</name>
    <dbReference type="NCBI Taxonomy" id="1698269"/>
    <lineage>
        <taxon>Archaea</taxon>
        <taxon>Methanobacteriati</taxon>
        <taxon>Methanobacteriota</taxon>
        <taxon>candidate division MSBL1</taxon>
    </lineage>
</organism>
<dbReference type="InterPro" id="IPR025192">
    <property type="entry name" value="Succ_DH/fum_Rdtase_N"/>
</dbReference>
<dbReference type="EMBL" id="LHXT01000002">
    <property type="protein sequence ID" value="KXA98915.1"/>
    <property type="molecule type" value="Genomic_DNA"/>
</dbReference>
<evidence type="ECO:0000259" key="1">
    <source>
        <dbReference type="Pfam" id="PF13085"/>
    </source>
</evidence>
<dbReference type="GO" id="GO:0022904">
    <property type="term" value="P:respiratory electron transport chain"/>
    <property type="evidence" value="ECO:0007669"/>
    <property type="project" value="TreeGrafter"/>
</dbReference>
<feature type="domain" description="Succinate dehydogenase/fumarate reductase N-terminal" evidence="1">
    <location>
        <begin position="7"/>
        <end position="105"/>
    </location>
</feature>
<dbReference type="PANTHER" id="PTHR11921">
    <property type="entry name" value="SUCCINATE DEHYDROGENASE IRON-SULFUR PROTEIN"/>
    <property type="match status" value="1"/>
</dbReference>
<dbReference type="Proteomes" id="UP000070257">
    <property type="component" value="Unassembled WGS sequence"/>
</dbReference>
<reference evidence="2 3" key="1">
    <citation type="journal article" date="2016" name="Sci. Rep.">
        <title>Metabolic traits of an uncultured archaeal lineage -MSBL1- from brine pools of the Red Sea.</title>
        <authorList>
            <person name="Mwirichia R."/>
            <person name="Alam I."/>
            <person name="Rashid M."/>
            <person name="Vinu M."/>
            <person name="Ba-Alawi W."/>
            <person name="Anthony Kamau A."/>
            <person name="Kamanda Ngugi D."/>
            <person name="Goker M."/>
            <person name="Klenk H.P."/>
            <person name="Bajic V."/>
            <person name="Stingl U."/>
        </authorList>
    </citation>
    <scope>NUCLEOTIDE SEQUENCE [LARGE SCALE GENOMIC DNA]</scope>
    <source>
        <strain evidence="2">SCGC-AAA259J03</strain>
    </source>
</reference>
<dbReference type="PROSITE" id="PS00197">
    <property type="entry name" value="2FE2S_FER_1"/>
    <property type="match status" value="1"/>
</dbReference>
<dbReference type="Gene3D" id="3.10.20.30">
    <property type="match status" value="1"/>
</dbReference>